<feature type="compositionally biased region" description="Basic and acidic residues" evidence="7">
    <location>
        <begin position="165"/>
        <end position="188"/>
    </location>
</feature>
<dbReference type="GO" id="GO:0030130">
    <property type="term" value="C:clathrin coat of trans-Golgi network vesicle"/>
    <property type="evidence" value="ECO:0007669"/>
    <property type="project" value="InterPro"/>
</dbReference>
<dbReference type="EMBL" id="JAEPQZ010000005">
    <property type="protein sequence ID" value="KAG2180977.1"/>
    <property type="molecule type" value="Genomic_DNA"/>
</dbReference>
<accession>A0A8H7PVC2</accession>
<evidence type="ECO:0000313" key="8">
    <source>
        <dbReference type="EMBL" id="KAG2180977.1"/>
    </source>
</evidence>
<keyword evidence="5 6" id="KW-0968">Cytoplasmic vesicle</keyword>
<reference evidence="8" key="1">
    <citation type="submission" date="2020-12" db="EMBL/GenBank/DDBJ databases">
        <title>Metabolic potential, ecology and presence of endohyphal bacteria is reflected in genomic diversity of Mucoromycotina.</title>
        <authorList>
            <person name="Muszewska A."/>
            <person name="Okrasinska A."/>
            <person name="Steczkiewicz K."/>
            <person name="Drgas O."/>
            <person name="Orlowska M."/>
            <person name="Perlinska-Lenart U."/>
            <person name="Aleksandrzak-Piekarczyk T."/>
            <person name="Szatraj K."/>
            <person name="Zielenkiewicz U."/>
            <person name="Pilsyk S."/>
            <person name="Malc E."/>
            <person name="Mieczkowski P."/>
            <person name="Kruszewska J.S."/>
            <person name="Biernat P."/>
            <person name="Pawlowska J."/>
        </authorList>
    </citation>
    <scope>NUCLEOTIDE SEQUENCE</scope>
    <source>
        <strain evidence="8">WA0000067209</strain>
    </source>
</reference>
<comment type="subcellular location">
    <subcellularLocation>
        <location evidence="1 6">Cytoplasmic vesicle membrane</location>
        <topology evidence="1 6">Peripheral membrane protein</topology>
        <orientation evidence="1 6">Cytoplasmic side</orientation>
    </subcellularLocation>
    <subcellularLocation>
        <location evidence="6">Membrane</location>
        <location evidence="6">Coated pit</location>
        <topology evidence="6">Peripheral membrane protein</topology>
        <orientation evidence="6">Cytoplasmic side</orientation>
    </subcellularLocation>
    <text evidence="6">Cytoplasmic face of coated pits and vesicles.</text>
</comment>
<protein>
    <recommendedName>
        <fullName evidence="6">Clathrin light chain</fullName>
    </recommendedName>
</protein>
<proteinExistence type="inferred from homology"/>
<evidence type="ECO:0000256" key="3">
    <source>
        <dbReference type="ARBA" id="ARBA00023136"/>
    </source>
</evidence>
<evidence type="ECO:0000256" key="4">
    <source>
        <dbReference type="ARBA" id="ARBA00023176"/>
    </source>
</evidence>
<dbReference type="GO" id="GO:0030132">
    <property type="term" value="C:clathrin coat of coated pit"/>
    <property type="evidence" value="ECO:0007669"/>
    <property type="project" value="InterPro"/>
</dbReference>
<keyword evidence="9" id="KW-1185">Reference proteome</keyword>
<dbReference type="Pfam" id="PF01086">
    <property type="entry name" value="Clathrin_lg_ch"/>
    <property type="match status" value="1"/>
</dbReference>
<dbReference type="GO" id="GO:0032050">
    <property type="term" value="F:clathrin heavy chain binding"/>
    <property type="evidence" value="ECO:0007669"/>
    <property type="project" value="TreeGrafter"/>
</dbReference>
<feature type="region of interest" description="Disordered" evidence="7">
    <location>
        <begin position="30"/>
        <end position="91"/>
    </location>
</feature>
<organism evidence="8 9">
    <name type="scientific">Mortierella isabellina</name>
    <name type="common">Filamentous fungus</name>
    <name type="synonym">Umbelopsis isabellina</name>
    <dbReference type="NCBI Taxonomy" id="91625"/>
    <lineage>
        <taxon>Eukaryota</taxon>
        <taxon>Fungi</taxon>
        <taxon>Fungi incertae sedis</taxon>
        <taxon>Mucoromycota</taxon>
        <taxon>Mucoromycotina</taxon>
        <taxon>Umbelopsidomycetes</taxon>
        <taxon>Umbelopsidales</taxon>
        <taxon>Umbelopsidaceae</taxon>
        <taxon>Umbelopsis</taxon>
    </lineage>
</organism>
<evidence type="ECO:0000256" key="2">
    <source>
        <dbReference type="ARBA" id="ARBA00005263"/>
    </source>
</evidence>
<dbReference type="GO" id="GO:0006886">
    <property type="term" value="P:intracellular protein transport"/>
    <property type="evidence" value="ECO:0007669"/>
    <property type="project" value="InterPro"/>
</dbReference>
<gene>
    <name evidence="8" type="ORF">INT43_008559</name>
</gene>
<comment type="function">
    <text evidence="6">Clathrin is the major protein of the polyhedral coat of coated pits and vesicles.</text>
</comment>
<comment type="caution">
    <text evidence="8">The sequence shown here is derived from an EMBL/GenBank/DDBJ whole genome shotgun (WGS) entry which is preliminary data.</text>
</comment>
<keyword evidence="3 6" id="KW-0472">Membrane</keyword>
<dbReference type="AlphaFoldDB" id="A0A8H7PVC2"/>
<dbReference type="OrthoDB" id="5512at2759"/>
<feature type="region of interest" description="Disordered" evidence="7">
    <location>
        <begin position="165"/>
        <end position="215"/>
    </location>
</feature>
<dbReference type="InterPro" id="IPR000996">
    <property type="entry name" value="Clathrin_L-chain"/>
</dbReference>
<feature type="compositionally biased region" description="Polar residues" evidence="7">
    <location>
        <begin position="53"/>
        <end position="73"/>
    </location>
</feature>
<evidence type="ECO:0000313" key="9">
    <source>
        <dbReference type="Proteomes" id="UP000654370"/>
    </source>
</evidence>
<dbReference type="PROSITE" id="PS00581">
    <property type="entry name" value="CLATHRIN_LIGHT_CHN_2"/>
    <property type="match status" value="1"/>
</dbReference>
<dbReference type="Proteomes" id="UP000654370">
    <property type="component" value="Unassembled WGS sequence"/>
</dbReference>
<sequence length="236" mass="26407">MSDFGDFNSSMEDPTADFLARERVALGDDADLFANDSPSLSSPAPQQVPLPSVTPTEQLENRAFSPSSQNAFSPQAAHGFGAISPAPAGDYSAFESEFPAAEELETSQAFINASTMPDVEPEVVKQWREKQKELIAERDAESEEKKHEIIQKAREAIDQFYEDYNDKKQKAIEQNREKEENEQSERDQAASGTVWDRITREIDPKTNTNTRDVSRMKQLMMDLKKDSRAPGTIVDA</sequence>
<evidence type="ECO:0000256" key="5">
    <source>
        <dbReference type="ARBA" id="ARBA00023329"/>
    </source>
</evidence>
<evidence type="ECO:0000256" key="6">
    <source>
        <dbReference type="RuleBase" id="RU363137"/>
    </source>
</evidence>
<comment type="similarity">
    <text evidence="2 6">Belongs to the clathrin light chain family.</text>
</comment>
<name>A0A8H7PVC2_MORIS</name>
<keyword evidence="4 6" id="KW-0168">Coated pit</keyword>
<evidence type="ECO:0000256" key="1">
    <source>
        <dbReference type="ARBA" id="ARBA00004180"/>
    </source>
</evidence>
<dbReference type="PANTHER" id="PTHR10639">
    <property type="entry name" value="CLATHRIN LIGHT CHAIN"/>
    <property type="match status" value="1"/>
</dbReference>
<feature type="compositionally biased region" description="Polar residues" evidence="7">
    <location>
        <begin position="36"/>
        <end position="45"/>
    </location>
</feature>
<evidence type="ECO:0000256" key="7">
    <source>
        <dbReference type="SAM" id="MobiDB-lite"/>
    </source>
</evidence>
<dbReference type="GO" id="GO:0005198">
    <property type="term" value="F:structural molecule activity"/>
    <property type="evidence" value="ECO:0007669"/>
    <property type="project" value="InterPro"/>
</dbReference>
<dbReference type="GO" id="GO:0072583">
    <property type="term" value="P:clathrin-dependent endocytosis"/>
    <property type="evidence" value="ECO:0007669"/>
    <property type="project" value="TreeGrafter"/>
</dbReference>
<dbReference type="PANTHER" id="PTHR10639:SF7">
    <property type="entry name" value="CLATHRIN LIGHT CHAIN"/>
    <property type="match status" value="1"/>
</dbReference>